<dbReference type="SUPFAM" id="SSF55729">
    <property type="entry name" value="Acyl-CoA N-acyltransferases (Nat)"/>
    <property type="match status" value="1"/>
</dbReference>
<reference evidence="5" key="1">
    <citation type="submission" date="2017-09" db="EMBL/GenBank/DDBJ databases">
        <authorList>
            <person name="Zhang Y."/>
            <person name="Huang X."/>
            <person name="Liu J."/>
            <person name="Lu L."/>
            <person name="Peng K."/>
        </authorList>
    </citation>
    <scope>NUCLEOTIDE SEQUENCE [LARGE SCALE GENOMIC DNA]</scope>
    <source>
        <strain evidence="5">S-XJ-1</strain>
    </source>
</reference>
<dbReference type="RefSeq" id="WP_095716855.1">
    <property type="nucleotide sequence ID" value="NZ_NTGA01000001.1"/>
</dbReference>
<evidence type="ECO:0000256" key="2">
    <source>
        <dbReference type="ARBA" id="ARBA00023315"/>
    </source>
</evidence>
<dbReference type="Proteomes" id="UP000218810">
    <property type="component" value="Unassembled WGS sequence"/>
</dbReference>
<accession>A0A2A2WV52</accession>
<dbReference type="PANTHER" id="PTHR43877">
    <property type="entry name" value="AMINOALKYLPHOSPHONATE N-ACETYLTRANSFERASE-RELATED-RELATED"/>
    <property type="match status" value="1"/>
</dbReference>
<dbReference type="GO" id="GO:0016747">
    <property type="term" value="F:acyltransferase activity, transferring groups other than amino-acyl groups"/>
    <property type="evidence" value="ECO:0007669"/>
    <property type="project" value="InterPro"/>
</dbReference>
<protein>
    <submittedName>
        <fullName evidence="4">GNAT family N-acetyltransferase</fullName>
    </submittedName>
</protein>
<evidence type="ECO:0000313" key="4">
    <source>
        <dbReference type="EMBL" id="PAY25025.1"/>
    </source>
</evidence>
<evidence type="ECO:0000256" key="1">
    <source>
        <dbReference type="ARBA" id="ARBA00022679"/>
    </source>
</evidence>
<dbReference type="InterPro" id="IPR016181">
    <property type="entry name" value="Acyl_CoA_acyltransferase"/>
</dbReference>
<keyword evidence="5" id="KW-1185">Reference proteome</keyword>
<dbReference type="EMBL" id="NTGA01000001">
    <property type="protein sequence ID" value="PAY25025.1"/>
    <property type="molecule type" value="Genomic_DNA"/>
</dbReference>
<sequence length="181" mass="19442">MTLTIRPALATDVDGLSALAALTFPLACPPDLPRASVEAFVRDSLGPTSFRGYLEDPTHRLLAGVGPDGDVLAYALLIEGTAMDESCARVISSRPTVGVSKFYLHPCLHGSGEAGRLLDVVIRLAQDSGARSLWLATNVANSRALAFYARSGFERRGHRDFMVGGVRNLDVVLERPVQRPL</sequence>
<evidence type="ECO:0000313" key="5">
    <source>
        <dbReference type="Proteomes" id="UP000218810"/>
    </source>
</evidence>
<evidence type="ECO:0000259" key="3">
    <source>
        <dbReference type="PROSITE" id="PS51186"/>
    </source>
</evidence>
<dbReference type="PANTHER" id="PTHR43877:SF2">
    <property type="entry name" value="AMINOALKYLPHOSPHONATE N-ACETYLTRANSFERASE-RELATED"/>
    <property type="match status" value="1"/>
</dbReference>
<dbReference type="InterPro" id="IPR050832">
    <property type="entry name" value="Bact_Acetyltransf"/>
</dbReference>
<dbReference type="AlphaFoldDB" id="A0A2A2WV52"/>
<comment type="caution">
    <text evidence="4">The sequence shown here is derived from an EMBL/GenBank/DDBJ whole genome shotgun (WGS) entry which is preliminary data.</text>
</comment>
<dbReference type="Gene3D" id="3.40.630.30">
    <property type="match status" value="1"/>
</dbReference>
<dbReference type="Pfam" id="PF00583">
    <property type="entry name" value="Acetyltransf_1"/>
    <property type="match status" value="1"/>
</dbReference>
<dbReference type="PROSITE" id="PS51186">
    <property type="entry name" value="GNAT"/>
    <property type="match status" value="1"/>
</dbReference>
<keyword evidence="2" id="KW-0012">Acyltransferase</keyword>
<name>A0A2A2WV52_9ACTN</name>
<dbReference type="InterPro" id="IPR000182">
    <property type="entry name" value="GNAT_dom"/>
</dbReference>
<proteinExistence type="predicted"/>
<gene>
    <name evidence="4" type="ORF">CEY15_00720</name>
</gene>
<dbReference type="OrthoDB" id="143110at2"/>
<keyword evidence="1 4" id="KW-0808">Transferase</keyword>
<organism evidence="4 5">
    <name type="scientific">Dietzia natronolimnaea</name>
    <dbReference type="NCBI Taxonomy" id="161920"/>
    <lineage>
        <taxon>Bacteria</taxon>
        <taxon>Bacillati</taxon>
        <taxon>Actinomycetota</taxon>
        <taxon>Actinomycetes</taxon>
        <taxon>Mycobacteriales</taxon>
        <taxon>Dietziaceae</taxon>
        <taxon>Dietzia</taxon>
    </lineage>
</organism>
<feature type="domain" description="N-acetyltransferase" evidence="3">
    <location>
        <begin position="3"/>
        <end position="178"/>
    </location>
</feature>